<gene>
    <name evidence="2" type="ORF">WM40_09530</name>
</gene>
<dbReference type="RefSeq" id="WP_162199057.1">
    <property type="nucleotide sequence ID" value="NZ_CADFGU010000001.1"/>
</dbReference>
<dbReference type="Pfam" id="PF04972">
    <property type="entry name" value="BON"/>
    <property type="match status" value="1"/>
</dbReference>
<dbReference type="InterPro" id="IPR007055">
    <property type="entry name" value="BON_dom"/>
</dbReference>
<evidence type="ECO:0000313" key="2">
    <source>
        <dbReference type="EMBL" id="KKB63880.1"/>
    </source>
</evidence>
<comment type="caution">
    <text evidence="2">The sequence shown here is derived from an EMBL/GenBank/DDBJ whole genome shotgun (WGS) entry which is preliminary data.</text>
</comment>
<sequence>MWHQTILGSRFATLRNADDGPVGGGVGVKGDAAWNANRRGTDDELATVIATRLASADDADTDRVHVAVQRAWVTLQGEVPNRRSLGSIEALVASCDGVVRIDNRMRVGYSH</sequence>
<dbReference type="PROSITE" id="PS50914">
    <property type="entry name" value="BON"/>
    <property type="match status" value="1"/>
</dbReference>
<reference evidence="2 3" key="1">
    <citation type="submission" date="2015-03" db="EMBL/GenBank/DDBJ databases">
        <title>Draft Genome Sequence of Burkholderia andropogonis type strain ICMP2807, isolated from Sorghum bicolor.</title>
        <authorList>
            <person name="Lopes-Santos L."/>
            <person name="Castro D.B."/>
            <person name="Ottoboni L.M."/>
            <person name="Park D."/>
            <person name="Weirc B.S."/>
            <person name="Destefano S.A."/>
        </authorList>
    </citation>
    <scope>NUCLEOTIDE SEQUENCE [LARGE SCALE GENOMIC DNA]</scope>
    <source>
        <strain evidence="2 3">ICMP2807</strain>
    </source>
</reference>
<feature type="domain" description="BON" evidence="1">
    <location>
        <begin position="41"/>
        <end position="109"/>
    </location>
</feature>
<dbReference type="Gene3D" id="3.30.1340.30">
    <property type="match status" value="1"/>
</dbReference>
<dbReference type="PATRIC" id="fig|28092.6.peg.2244"/>
<name>A0A0F5K1S3_9BURK</name>
<protein>
    <recommendedName>
        <fullName evidence="1">BON domain-containing protein</fullName>
    </recommendedName>
</protein>
<evidence type="ECO:0000259" key="1">
    <source>
        <dbReference type="PROSITE" id="PS50914"/>
    </source>
</evidence>
<keyword evidence="3" id="KW-1185">Reference proteome</keyword>
<proteinExistence type="predicted"/>
<accession>A0A0F5K1S3</accession>
<dbReference type="Proteomes" id="UP000033618">
    <property type="component" value="Unassembled WGS sequence"/>
</dbReference>
<organism evidence="2 3">
    <name type="scientific">Robbsia andropogonis</name>
    <dbReference type="NCBI Taxonomy" id="28092"/>
    <lineage>
        <taxon>Bacteria</taxon>
        <taxon>Pseudomonadati</taxon>
        <taxon>Pseudomonadota</taxon>
        <taxon>Betaproteobacteria</taxon>
        <taxon>Burkholderiales</taxon>
        <taxon>Burkholderiaceae</taxon>
        <taxon>Robbsia</taxon>
    </lineage>
</organism>
<evidence type="ECO:0000313" key="3">
    <source>
        <dbReference type="Proteomes" id="UP000033618"/>
    </source>
</evidence>
<dbReference type="EMBL" id="LAQU01000007">
    <property type="protein sequence ID" value="KKB63880.1"/>
    <property type="molecule type" value="Genomic_DNA"/>
</dbReference>
<dbReference type="AlphaFoldDB" id="A0A0F5K1S3"/>